<proteinExistence type="predicted"/>
<evidence type="ECO:0000256" key="1">
    <source>
        <dbReference type="SAM" id="MobiDB-lite"/>
    </source>
</evidence>
<evidence type="ECO:0000313" key="2">
    <source>
        <dbReference type="EMBL" id="UWZ57071.1"/>
    </source>
</evidence>
<dbReference type="RefSeq" id="WP_033361367.1">
    <property type="nucleotide sequence ID" value="NZ_CP073767.1"/>
</dbReference>
<dbReference type="SUPFAM" id="SSF55486">
    <property type="entry name" value="Metalloproteases ('zincins'), catalytic domain"/>
    <property type="match status" value="1"/>
</dbReference>
<reference evidence="2" key="1">
    <citation type="submission" date="2021-04" db="EMBL/GenBank/DDBJ databases">
        <title>Dactylosporangium aurantiacum NRRL B-8018 full assembly.</title>
        <authorList>
            <person name="Hartkoorn R.C."/>
            <person name="Beaudoing E."/>
            <person name="Hot D."/>
        </authorList>
    </citation>
    <scope>NUCLEOTIDE SEQUENCE</scope>
    <source>
        <strain evidence="2">NRRL B-8018</strain>
    </source>
</reference>
<organism evidence="2 3">
    <name type="scientific">Dactylosporangium aurantiacum</name>
    <dbReference type="NCBI Taxonomy" id="35754"/>
    <lineage>
        <taxon>Bacteria</taxon>
        <taxon>Bacillati</taxon>
        <taxon>Actinomycetota</taxon>
        <taxon>Actinomycetes</taxon>
        <taxon>Micromonosporales</taxon>
        <taxon>Micromonosporaceae</taxon>
        <taxon>Dactylosporangium</taxon>
    </lineage>
</organism>
<sequence>MEPGRQLAVTLDRPGGTRDRPRRHVRQRSFDERLVGWGGPALAGPGAALPGAVGIVARGTANHPAGRPGLVIKYRSGKWTMAHEIGHVLGLTHPVCGGPSYQPWLNSLMWEFDRNVELPEIFQDQKTIMYACPYTVFM</sequence>
<dbReference type="Proteomes" id="UP001058003">
    <property type="component" value="Chromosome"/>
</dbReference>
<evidence type="ECO:0000313" key="3">
    <source>
        <dbReference type="Proteomes" id="UP001058003"/>
    </source>
</evidence>
<keyword evidence="3" id="KW-1185">Reference proteome</keyword>
<dbReference type="InterPro" id="IPR024079">
    <property type="entry name" value="MetalloPept_cat_dom_sf"/>
</dbReference>
<dbReference type="AlphaFoldDB" id="A0A9Q9MLM4"/>
<dbReference type="OrthoDB" id="5289073at2"/>
<accession>A0A9Q9MLM4</accession>
<dbReference type="EMBL" id="CP073767">
    <property type="protein sequence ID" value="UWZ57071.1"/>
    <property type="molecule type" value="Genomic_DNA"/>
</dbReference>
<dbReference type="Gene3D" id="3.40.390.10">
    <property type="entry name" value="Collagenase (Catalytic Domain)"/>
    <property type="match status" value="1"/>
</dbReference>
<feature type="region of interest" description="Disordered" evidence="1">
    <location>
        <begin position="1"/>
        <end position="23"/>
    </location>
</feature>
<name>A0A9Q9MLM4_9ACTN</name>
<dbReference type="KEGG" id="daur:Daura_13425"/>
<protein>
    <submittedName>
        <fullName evidence="2">Uncharacterized protein</fullName>
    </submittedName>
</protein>
<gene>
    <name evidence="2" type="ORF">Daura_13425</name>
</gene>
<dbReference type="GO" id="GO:0008237">
    <property type="term" value="F:metallopeptidase activity"/>
    <property type="evidence" value="ECO:0007669"/>
    <property type="project" value="InterPro"/>
</dbReference>